<keyword evidence="3" id="KW-1185">Reference proteome</keyword>
<feature type="region of interest" description="Disordered" evidence="1">
    <location>
        <begin position="165"/>
        <end position="217"/>
    </location>
</feature>
<comment type="caution">
    <text evidence="2">The sequence shown here is derived from an EMBL/GenBank/DDBJ whole genome shotgun (WGS) entry which is preliminary data.</text>
</comment>
<protein>
    <submittedName>
        <fullName evidence="2">Protein scribble</fullName>
    </submittedName>
</protein>
<reference evidence="2 3" key="1">
    <citation type="submission" date="2019-07" db="EMBL/GenBank/DDBJ databases">
        <title>Draft genome assembly of a fouling barnacle, Amphibalanus amphitrite (Darwin, 1854): The first reference genome for Thecostraca.</title>
        <authorList>
            <person name="Kim W."/>
        </authorList>
    </citation>
    <scope>NUCLEOTIDE SEQUENCE [LARGE SCALE GENOMIC DNA]</scope>
    <source>
        <strain evidence="2">SNU_AA5</strain>
        <tissue evidence="2">Soma without cirri and trophi</tissue>
    </source>
</reference>
<dbReference type="OrthoDB" id="2187496at2759"/>
<dbReference type="AlphaFoldDB" id="A0A6A4WDV1"/>
<evidence type="ECO:0000313" key="3">
    <source>
        <dbReference type="Proteomes" id="UP000440578"/>
    </source>
</evidence>
<evidence type="ECO:0000256" key="1">
    <source>
        <dbReference type="SAM" id="MobiDB-lite"/>
    </source>
</evidence>
<dbReference type="EMBL" id="VIIS01000715">
    <property type="protein sequence ID" value="KAF0305848.1"/>
    <property type="molecule type" value="Genomic_DNA"/>
</dbReference>
<name>A0A6A4WDV1_AMPAM</name>
<feature type="compositionally biased region" description="Basic and acidic residues" evidence="1">
    <location>
        <begin position="208"/>
        <end position="217"/>
    </location>
</feature>
<feature type="region of interest" description="Disordered" evidence="1">
    <location>
        <begin position="1"/>
        <end position="47"/>
    </location>
</feature>
<sequence>MTFSAMKRFFETEVSSQKEPTPKSEKRFTFLSSDEVERMRQEEEEKYGTMTAEEFESHMETHLVGAPDPADSGLLAMTASLSAAEPDDSGGPQEAPLDHRPPVMTAKAERRLRQRVGSEDEQQQMSPAEWRALQAEKRAAWRQARLKSLEQDALQAQIVIRKMSELTESPEQAERQGGPVDDDNNPLVSAGSVQQHSAAAGGADNNENPERRSRQLS</sequence>
<organism evidence="2 3">
    <name type="scientific">Amphibalanus amphitrite</name>
    <name type="common">Striped barnacle</name>
    <name type="synonym">Balanus amphitrite</name>
    <dbReference type="NCBI Taxonomy" id="1232801"/>
    <lineage>
        <taxon>Eukaryota</taxon>
        <taxon>Metazoa</taxon>
        <taxon>Ecdysozoa</taxon>
        <taxon>Arthropoda</taxon>
        <taxon>Crustacea</taxon>
        <taxon>Multicrustacea</taxon>
        <taxon>Cirripedia</taxon>
        <taxon>Thoracica</taxon>
        <taxon>Thoracicalcarea</taxon>
        <taxon>Balanomorpha</taxon>
        <taxon>Balanoidea</taxon>
        <taxon>Balanidae</taxon>
        <taxon>Amphibalaninae</taxon>
        <taxon>Amphibalanus</taxon>
    </lineage>
</organism>
<feature type="region of interest" description="Disordered" evidence="1">
    <location>
        <begin position="81"/>
        <end position="102"/>
    </location>
</feature>
<gene>
    <name evidence="2" type="primary">Scrib_1</name>
    <name evidence="2" type="ORF">FJT64_022577</name>
</gene>
<accession>A0A6A4WDV1</accession>
<dbReference type="Proteomes" id="UP000440578">
    <property type="component" value="Unassembled WGS sequence"/>
</dbReference>
<evidence type="ECO:0000313" key="2">
    <source>
        <dbReference type="EMBL" id="KAF0305847.1"/>
    </source>
</evidence>
<proteinExistence type="predicted"/>
<dbReference type="EMBL" id="VIIS01000715">
    <property type="protein sequence ID" value="KAF0305847.1"/>
    <property type="molecule type" value="Genomic_DNA"/>
</dbReference>
<feature type="compositionally biased region" description="Basic and acidic residues" evidence="1">
    <location>
        <begin position="35"/>
        <end position="47"/>
    </location>
</feature>